<accession>A0A0D0AIQ8</accession>
<dbReference type="AlphaFoldDB" id="A0A0D0AIQ8"/>
<protein>
    <submittedName>
        <fullName evidence="1">Uncharacterized protein</fullName>
    </submittedName>
</protein>
<evidence type="ECO:0000313" key="1">
    <source>
        <dbReference type="EMBL" id="KIK37989.1"/>
    </source>
</evidence>
<reference evidence="1 2" key="1">
    <citation type="submission" date="2014-04" db="EMBL/GenBank/DDBJ databases">
        <authorList>
            <consortium name="DOE Joint Genome Institute"/>
            <person name="Kuo A."/>
            <person name="Ruytinx J."/>
            <person name="Rineau F."/>
            <person name="Colpaert J."/>
            <person name="Kohler A."/>
            <person name="Nagy L.G."/>
            <person name="Floudas D."/>
            <person name="Copeland A."/>
            <person name="Barry K.W."/>
            <person name="Cichocki N."/>
            <person name="Veneault-Fourrey C."/>
            <person name="LaButti K."/>
            <person name="Lindquist E.A."/>
            <person name="Lipzen A."/>
            <person name="Lundell T."/>
            <person name="Morin E."/>
            <person name="Murat C."/>
            <person name="Sun H."/>
            <person name="Tunlid A."/>
            <person name="Henrissat B."/>
            <person name="Grigoriev I.V."/>
            <person name="Hibbett D.S."/>
            <person name="Martin F."/>
            <person name="Nordberg H.P."/>
            <person name="Cantor M.N."/>
            <person name="Hua S.X."/>
        </authorList>
    </citation>
    <scope>NUCLEOTIDE SEQUENCE [LARGE SCALE GENOMIC DNA]</scope>
    <source>
        <strain evidence="1 2">UH-Slu-Lm8-n1</strain>
    </source>
</reference>
<sequence length="229" mass="26132">MDSTQYHQKQERKQPSFLTDALACSMFDARQSPCRSLMAFKRTCHRYQKCRCNSIYRQSIGRGSMFPENLFNKETRVSLISNHRLSVPLTPHILLVSPVLFKELRPPWYSVQLLLSHGRLPLFFFGVSTVLTAASKLYNASTASPALPCAWHGCRVLRGLQISQPLLNFSLLIFLKYVLLQGHVVQLRLLGRRSTAVVGGSSDGTQINSRVHPCLWQMRPRCTWRPTLM</sequence>
<name>A0A0D0AIQ8_9AGAM</name>
<dbReference type="Proteomes" id="UP000054485">
    <property type="component" value="Unassembled WGS sequence"/>
</dbReference>
<proteinExistence type="predicted"/>
<evidence type="ECO:0000313" key="2">
    <source>
        <dbReference type="Proteomes" id="UP000054485"/>
    </source>
</evidence>
<dbReference type="EMBL" id="KN835417">
    <property type="protein sequence ID" value="KIK37989.1"/>
    <property type="molecule type" value="Genomic_DNA"/>
</dbReference>
<reference evidence="2" key="2">
    <citation type="submission" date="2015-01" db="EMBL/GenBank/DDBJ databases">
        <title>Evolutionary Origins and Diversification of the Mycorrhizal Mutualists.</title>
        <authorList>
            <consortium name="DOE Joint Genome Institute"/>
            <consortium name="Mycorrhizal Genomics Consortium"/>
            <person name="Kohler A."/>
            <person name="Kuo A."/>
            <person name="Nagy L.G."/>
            <person name="Floudas D."/>
            <person name="Copeland A."/>
            <person name="Barry K.W."/>
            <person name="Cichocki N."/>
            <person name="Veneault-Fourrey C."/>
            <person name="LaButti K."/>
            <person name="Lindquist E.A."/>
            <person name="Lipzen A."/>
            <person name="Lundell T."/>
            <person name="Morin E."/>
            <person name="Murat C."/>
            <person name="Riley R."/>
            <person name="Ohm R."/>
            <person name="Sun H."/>
            <person name="Tunlid A."/>
            <person name="Henrissat B."/>
            <person name="Grigoriev I.V."/>
            <person name="Hibbett D.S."/>
            <person name="Martin F."/>
        </authorList>
    </citation>
    <scope>NUCLEOTIDE SEQUENCE [LARGE SCALE GENOMIC DNA]</scope>
    <source>
        <strain evidence="2">UH-Slu-Lm8-n1</strain>
    </source>
</reference>
<organism evidence="1 2">
    <name type="scientific">Suillus luteus UH-Slu-Lm8-n1</name>
    <dbReference type="NCBI Taxonomy" id="930992"/>
    <lineage>
        <taxon>Eukaryota</taxon>
        <taxon>Fungi</taxon>
        <taxon>Dikarya</taxon>
        <taxon>Basidiomycota</taxon>
        <taxon>Agaricomycotina</taxon>
        <taxon>Agaricomycetes</taxon>
        <taxon>Agaricomycetidae</taxon>
        <taxon>Boletales</taxon>
        <taxon>Suillineae</taxon>
        <taxon>Suillaceae</taxon>
        <taxon>Suillus</taxon>
    </lineage>
</organism>
<dbReference type="InParanoid" id="A0A0D0AIQ8"/>
<gene>
    <name evidence="1" type="ORF">CY34DRAFT_416610</name>
</gene>
<keyword evidence="2" id="KW-1185">Reference proteome</keyword>
<dbReference type="HOGENOM" id="CLU_1210483_0_0_1"/>